<feature type="chain" id="PRO_5024375174" description="PBP domain-containing protein" evidence="1">
    <location>
        <begin position="19"/>
        <end position="378"/>
    </location>
</feature>
<organism evidence="2 3">
    <name type="scientific">Acrocarpospora macrocephala</name>
    <dbReference type="NCBI Taxonomy" id="150177"/>
    <lineage>
        <taxon>Bacteria</taxon>
        <taxon>Bacillati</taxon>
        <taxon>Actinomycetota</taxon>
        <taxon>Actinomycetes</taxon>
        <taxon>Streptosporangiales</taxon>
        <taxon>Streptosporangiaceae</taxon>
        <taxon>Acrocarpospora</taxon>
    </lineage>
</organism>
<reference evidence="2 3" key="1">
    <citation type="submission" date="2019-10" db="EMBL/GenBank/DDBJ databases">
        <title>Whole genome shotgun sequence of Acrocarpospora macrocephala NBRC 16266.</title>
        <authorList>
            <person name="Ichikawa N."/>
            <person name="Kimura A."/>
            <person name="Kitahashi Y."/>
            <person name="Komaki H."/>
            <person name="Oguchi A."/>
        </authorList>
    </citation>
    <scope>NUCLEOTIDE SEQUENCE [LARGE SCALE GENOMIC DNA]</scope>
    <source>
        <strain evidence="2 3">NBRC 16266</strain>
    </source>
</reference>
<evidence type="ECO:0008006" key="4">
    <source>
        <dbReference type="Google" id="ProtNLM"/>
    </source>
</evidence>
<dbReference type="AlphaFoldDB" id="A0A5M3X611"/>
<protein>
    <recommendedName>
        <fullName evidence="4">PBP domain-containing protein</fullName>
    </recommendedName>
</protein>
<name>A0A5M3X611_9ACTN</name>
<gene>
    <name evidence="2" type="ORF">Amac_086880</name>
</gene>
<evidence type="ECO:0000313" key="2">
    <source>
        <dbReference type="EMBL" id="GES15091.1"/>
    </source>
</evidence>
<dbReference type="SUPFAM" id="SSF53850">
    <property type="entry name" value="Periplasmic binding protein-like II"/>
    <property type="match status" value="1"/>
</dbReference>
<keyword evidence="1" id="KW-0732">Signal</keyword>
<sequence>MVVGALVSVVAMAGVAQADQPAVMLGAGSLNTFDAMQEMDIIYNESAGCDLVVPPTTPQWTCVSPQPTSVVTTENYYHDVAASMFSQGTSAGLRMLCQGNDGTPGTTDIGYARSSTSPSSLPSICNVSDKLTYVGWAKDAIAIPKWLGGASEPVTSLSHSQIKEIFTDISGDGCAEDWGDFGGTPGEQILVHGVEPLTSSFGTFQTYLGGNANYCALETGGQLLPENDCTPINDLPAGDRGRSIWWVSYGKYATGATNCTDAATDLIGVNGVAPSAPSIQSSTYQYTNFLYNVYRRPVTGDPVLRWRIRSYIGEYPHGWLCRSNSMHIKPVGDPGLGVPHAGAERNYGLAIDKIIDDAGFVRINPLPDGDKCVSFNIN</sequence>
<evidence type="ECO:0000256" key="1">
    <source>
        <dbReference type="SAM" id="SignalP"/>
    </source>
</evidence>
<accession>A0A5M3X611</accession>
<dbReference type="Gene3D" id="3.40.190.10">
    <property type="entry name" value="Periplasmic binding protein-like II"/>
    <property type="match status" value="2"/>
</dbReference>
<feature type="signal peptide" evidence="1">
    <location>
        <begin position="1"/>
        <end position="18"/>
    </location>
</feature>
<comment type="caution">
    <text evidence="2">The sequence shown here is derived from an EMBL/GenBank/DDBJ whole genome shotgun (WGS) entry which is preliminary data.</text>
</comment>
<evidence type="ECO:0000313" key="3">
    <source>
        <dbReference type="Proteomes" id="UP000331127"/>
    </source>
</evidence>
<dbReference type="Proteomes" id="UP000331127">
    <property type="component" value="Unassembled WGS sequence"/>
</dbReference>
<dbReference type="EMBL" id="BLAE01000069">
    <property type="protein sequence ID" value="GES15091.1"/>
    <property type="molecule type" value="Genomic_DNA"/>
</dbReference>
<proteinExistence type="predicted"/>
<keyword evidence="3" id="KW-1185">Reference proteome</keyword>